<comment type="similarity">
    <text evidence="7">Belongs to the DNA polymerase HolA subunit family.</text>
</comment>
<evidence type="ECO:0000259" key="11">
    <source>
        <dbReference type="Pfam" id="PF14840"/>
    </source>
</evidence>
<keyword evidence="5" id="KW-0235">DNA replication</keyword>
<evidence type="ECO:0000256" key="1">
    <source>
        <dbReference type="ARBA" id="ARBA00012417"/>
    </source>
</evidence>
<evidence type="ECO:0000256" key="3">
    <source>
        <dbReference type="ARBA" id="ARBA00022679"/>
    </source>
</evidence>
<dbReference type="Gene3D" id="1.20.272.10">
    <property type="match status" value="1"/>
</dbReference>
<comment type="catalytic activity">
    <reaction evidence="8">
        <text>DNA(n) + a 2'-deoxyribonucleoside 5'-triphosphate = DNA(n+1) + diphosphate</text>
        <dbReference type="Rhea" id="RHEA:22508"/>
        <dbReference type="Rhea" id="RHEA-COMP:17339"/>
        <dbReference type="Rhea" id="RHEA-COMP:17340"/>
        <dbReference type="ChEBI" id="CHEBI:33019"/>
        <dbReference type="ChEBI" id="CHEBI:61560"/>
        <dbReference type="ChEBI" id="CHEBI:173112"/>
        <dbReference type="EC" id="2.7.7.7"/>
    </reaction>
</comment>
<dbReference type="Pfam" id="PF14840">
    <property type="entry name" value="DNA_pol3_delt_C"/>
    <property type="match status" value="1"/>
</dbReference>
<dbReference type="NCBIfam" id="TIGR01128">
    <property type="entry name" value="holA"/>
    <property type="match status" value="1"/>
</dbReference>
<evidence type="ECO:0000256" key="2">
    <source>
        <dbReference type="ARBA" id="ARBA00017703"/>
    </source>
</evidence>
<feature type="domain" description="DNA polymerase III subunit delta C-terminal" evidence="11">
    <location>
        <begin position="221"/>
        <end position="334"/>
    </location>
</feature>
<gene>
    <name evidence="12" type="ORF">CCR82_00855</name>
</gene>
<dbReference type="SUPFAM" id="SSF48019">
    <property type="entry name" value="post-AAA+ oligomerization domain-like"/>
    <property type="match status" value="1"/>
</dbReference>
<evidence type="ECO:0000256" key="5">
    <source>
        <dbReference type="ARBA" id="ARBA00022705"/>
    </source>
</evidence>
<evidence type="ECO:0000313" key="12">
    <source>
        <dbReference type="EMBL" id="MBK5929120.1"/>
    </source>
</evidence>
<comment type="caution">
    <text evidence="12">The sequence shown here is derived from an EMBL/GenBank/DDBJ whole genome shotgun (WGS) entry which is preliminary data.</text>
</comment>
<evidence type="ECO:0000256" key="4">
    <source>
        <dbReference type="ARBA" id="ARBA00022695"/>
    </source>
</evidence>
<dbReference type="InterPro" id="IPR008921">
    <property type="entry name" value="DNA_pol3_clamp-load_cplx_C"/>
</dbReference>
<dbReference type="InterPro" id="IPR005790">
    <property type="entry name" value="DNA_polIII_delta"/>
</dbReference>
<evidence type="ECO:0000256" key="8">
    <source>
        <dbReference type="ARBA" id="ARBA00049244"/>
    </source>
</evidence>
<feature type="domain" description="DNA polymerase III delta N-terminal" evidence="10">
    <location>
        <begin position="20"/>
        <end position="144"/>
    </location>
</feature>
<dbReference type="Pfam" id="PF06144">
    <property type="entry name" value="DNA_pol3_delta"/>
    <property type="match status" value="1"/>
</dbReference>
<dbReference type="InterPro" id="IPR027417">
    <property type="entry name" value="P-loop_NTPase"/>
</dbReference>
<dbReference type="GO" id="GO:0006261">
    <property type="term" value="P:DNA-templated DNA replication"/>
    <property type="evidence" value="ECO:0007669"/>
    <property type="project" value="TreeGrafter"/>
</dbReference>
<dbReference type="EMBL" id="NHSF01000008">
    <property type="protein sequence ID" value="MBK5929120.1"/>
    <property type="molecule type" value="Genomic_DNA"/>
</dbReference>
<dbReference type="EC" id="2.7.7.7" evidence="1 9"/>
<dbReference type="GO" id="GO:0009360">
    <property type="term" value="C:DNA polymerase III complex"/>
    <property type="evidence" value="ECO:0007669"/>
    <property type="project" value="UniProtKB-UniRule"/>
</dbReference>
<evidence type="ECO:0000313" key="13">
    <source>
        <dbReference type="Proteomes" id="UP001296967"/>
    </source>
</evidence>
<dbReference type="SUPFAM" id="SSF52540">
    <property type="entry name" value="P-loop containing nucleoside triphosphate hydrolases"/>
    <property type="match status" value="1"/>
</dbReference>
<dbReference type="GO" id="GO:0003887">
    <property type="term" value="F:DNA-directed DNA polymerase activity"/>
    <property type="evidence" value="ECO:0007669"/>
    <property type="project" value="UniProtKB-UniRule"/>
</dbReference>
<sequence length="358" mass="38369">MPIAPTQLDQRLAQGLAPVYLLVGSEPLQLGEAADAVRAAARQHGFSEREVLETGPEFAWSSLAGAFGSLSLFAERRMIELRLATPKAGSKADAVGREGSEAIRRCVDQPSADVLLLILAPGLDWKGLKATWVQAIERVGVVVQVREPQGRQLNQWLEGRLRRAGFVPSTEALALLAERVEGNLLAADQEITKLALALTPGPLDAEGLLAAVADSARYGVFDLVDAALAGDRARVARVLEGLRAEGTAEPLVLWALAREVRKLAALAFARARAKRQPLGPLLKAHQVWESRRPLVMAALERLPLTHLWALLSCCAEADLAIKGRADGEPWQRLGAIAEGLAAAPAEARIVAGERVKHC</sequence>
<protein>
    <recommendedName>
        <fullName evidence="2 9">DNA polymerase III subunit delta</fullName>
        <ecNumber evidence="1 9">2.7.7.7</ecNumber>
    </recommendedName>
</protein>
<dbReference type="RefSeq" id="WP_201243310.1">
    <property type="nucleotide sequence ID" value="NZ_NHSF01000008.1"/>
</dbReference>
<dbReference type="PANTHER" id="PTHR34388:SF1">
    <property type="entry name" value="DNA POLYMERASE III SUBUNIT DELTA"/>
    <property type="match status" value="1"/>
</dbReference>
<keyword evidence="6" id="KW-0239">DNA-directed DNA polymerase</keyword>
<dbReference type="Proteomes" id="UP001296967">
    <property type="component" value="Unassembled WGS sequence"/>
</dbReference>
<evidence type="ECO:0000256" key="6">
    <source>
        <dbReference type="ARBA" id="ARBA00022932"/>
    </source>
</evidence>
<dbReference type="GO" id="GO:0003677">
    <property type="term" value="F:DNA binding"/>
    <property type="evidence" value="ECO:0007669"/>
    <property type="project" value="InterPro"/>
</dbReference>
<keyword evidence="13" id="KW-1185">Reference proteome</keyword>
<dbReference type="PANTHER" id="PTHR34388">
    <property type="entry name" value="DNA POLYMERASE III SUBUNIT DELTA"/>
    <property type="match status" value="1"/>
</dbReference>
<reference evidence="12" key="2">
    <citation type="journal article" date="2020" name="Microorganisms">
        <title>Osmotic Adaptation and Compatible Solute Biosynthesis of Phototrophic Bacteria as Revealed from Genome Analyses.</title>
        <authorList>
            <person name="Imhoff J.F."/>
            <person name="Rahn T."/>
            <person name="Kunzel S."/>
            <person name="Keller A."/>
            <person name="Neulinger S.C."/>
        </authorList>
    </citation>
    <scope>NUCLEOTIDE SEQUENCE</scope>
    <source>
        <strain evidence="12">DSM 4395</strain>
    </source>
</reference>
<accession>A0AAJ0UDT4</accession>
<dbReference type="InterPro" id="IPR010372">
    <property type="entry name" value="DNA_pol3_delta_N"/>
</dbReference>
<dbReference type="CDD" id="cd18138">
    <property type="entry name" value="HLD_clamp_pol_III_delta"/>
    <property type="match status" value="1"/>
</dbReference>
<keyword evidence="4" id="KW-0548">Nucleotidyltransferase</keyword>
<evidence type="ECO:0000256" key="7">
    <source>
        <dbReference type="ARBA" id="ARBA00034754"/>
    </source>
</evidence>
<reference evidence="12" key="1">
    <citation type="submission" date="2017-05" db="EMBL/GenBank/DDBJ databases">
        <authorList>
            <person name="Imhoff J.F."/>
            <person name="Rahn T."/>
            <person name="Kuenzel S."/>
            <person name="Neulinger S.C."/>
        </authorList>
    </citation>
    <scope>NUCLEOTIDE SEQUENCE</scope>
    <source>
        <strain evidence="12">DSM 4395</strain>
    </source>
</reference>
<dbReference type="Gene3D" id="3.40.50.300">
    <property type="entry name" value="P-loop containing nucleotide triphosphate hydrolases"/>
    <property type="match status" value="1"/>
</dbReference>
<evidence type="ECO:0000259" key="10">
    <source>
        <dbReference type="Pfam" id="PF06144"/>
    </source>
</evidence>
<keyword evidence="3" id="KW-0808">Transferase</keyword>
<dbReference type="AlphaFoldDB" id="A0AAJ0UDT4"/>
<organism evidence="12 13">
    <name type="scientific">Halochromatium salexigens</name>
    <name type="common">Chromatium salexigens</name>
    <dbReference type="NCBI Taxonomy" id="49447"/>
    <lineage>
        <taxon>Bacteria</taxon>
        <taxon>Pseudomonadati</taxon>
        <taxon>Pseudomonadota</taxon>
        <taxon>Gammaproteobacteria</taxon>
        <taxon>Chromatiales</taxon>
        <taxon>Chromatiaceae</taxon>
        <taxon>Halochromatium</taxon>
    </lineage>
</organism>
<dbReference type="InterPro" id="IPR032780">
    <property type="entry name" value="DNA_pol3_delt_C"/>
</dbReference>
<name>A0AAJ0UDT4_HALSE</name>
<dbReference type="Gene3D" id="1.10.8.60">
    <property type="match status" value="1"/>
</dbReference>
<proteinExistence type="inferred from homology"/>
<evidence type="ECO:0000256" key="9">
    <source>
        <dbReference type="NCBIfam" id="TIGR01128"/>
    </source>
</evidence>